<evidence type="ECO:0000313" key="8">
    <source>
        <dbReference type="EMBL" id="APE35573.1"/>
    </source>
</evidence>
<keyword evidence="4 7" id="KW-0812">Transmembrane</keyword>
<sequence length="167" mass="17091">MDVTDVAPTLLRLVVGATMIAHGVNHWLGGGRIAGTARWFGGLGLRNGVLQAWASVFTEIGAGVLLILGLGTPLACAAVIAVMLVAGLLAHRANGFFVFHEGYEYVLVLAVVALALAFVGPGRLSIDHAAGITVTGWAGGGIALGVAVVSTTGLLALFWRPRPEQTA</sequence>
<evidence type="ECO:0000256" key="6">
    <source>
        <dbReference type="ARBA" id="ARBA00023136"/>
    </source>
</evidence>
<name>A0A1J0VU51_9NOCA</name>
<dbReference type="Proteomes" id="UP000183810">
    <property type="component" value="Chromosome"/>
</dbReference>
<dbReference type="AlphaFoldDB" id="A0A1J0VU51"/>
<accession>A0A1J0VU51</accession>
<dbReference type="Pfam" id="PF07681">
    <property type="entry name" value="DoxX"/>
    <property type="match status" value="1"/>
</dbReference>
<evidence type="ECO:0000256" key="3">
    <source>
        <dbReference type="ARBA" id="ARBA00022475"/>
    </source>
</evidence>
<dbReference type="PANTHER" id="PTHR33452:SF1">
    <property type="entry name" value="INNER MEMBRANE PROTEIN YPHA-RELATED"/>
    <property type="match status" value="1"/>
</dbReference>
<evidence type="ECO:0000256" key="4">
    <source>
        <dbReference type="ARBA" id="ARBA00022692"/>
    </source>
</evidence>
<protein>
    <submittedName>
        <fullName evidence="8">DoxX family protein</fullName>
    </submittedName>
</protein>
<reference evidence="8" key="1">
    <citation type="submission" date="2016-11" db="EMBL/GenBank/DDBJ databases">
        <authorList>
            <person name="Jaros S."/>
            <person name="Januszkiewicz K."/>
            <person name="Wedrychowicz H."/>
        </authorList>
    </citation>
    <scope>NUCLEOTIDE SEQUENCE [LARGE SCALE GENOMIC DNA]</scope>
    <source>
        <strain evidence="8">Y48</strain>
    </source>
</reference>
<keyword evidence="5 7" id="KW-1133">Transmembrane helix</keyword>
<evidence type="ECO:0000256" key="1">
    <source>
        <dbReference type="ARBA" id="ARBA00004651"/>
    </source>
</evidence>
<evidence type="ECO:0000256" key="2">
    <source>
        <dbReference type="ARBA" id="ARBA00006679"/>
    </source>
</evidence>
<dbReference type="GO" id="GO:0005886">
    <property type="term" value="C:plasma membrane"/>
    <property type="evidence" value="ECO:0007669"/>
    <property type="project" value="UniProtKB-SubCell"/>
</dbReference>
<evidence type="ECO:0000313" key="9">
    <source>
        <dbReference type="Proteomes" id="UP000183810"/>
    </source>
</evidence>
<dbReference type="EMBL" id="CP018082">
    <property type="protein sequence ID" value="APE35573.1"/>
    <property type="molecule type" value="Genomic_DNA"/>
</dbReference>
<dbReference type="PANTHER" id="PTHR33452">
    <property type="entry name" value="OXIDOREDUCTASE CATD-RELATED"/>
    <property type="match status" value="1"/>
</dbReference>
<dbReference type="InterPro" id="IPR032808">
    <property type="entry name" value="DoxX"/>
</dbReference>
<feature type="transmembrane region" description="Helical" evidence="7">
    <location>
        <begin position="60"/>
        <end position="90"/>
    </location>
</feature>
<dbReference type="RefSeq" id="WP_071928760.1">
    <property type="nucleotide sequence ID" value="NZ_CP018082.1"/>
</dbReference>
<keyword evidence="3" id="KW-1003">Cell membrane</keyword>
<evidence type="ECO:0000256" key="7">
    <source>
        <dbReference type="SAM" id="Phobius"/>
    </source>
</evidence>
<gene>
    <name evidence="8" type="ORF">BOX37_18260</name>
</gene>
<feature type="transmembrane region" description="Helical" evidence="7">
    <location>
        <begin position="134"/>
        <end position="159"/>
    </location>
</feature>
<dbReference type="KEGG" id="nsl:BOX37_18260"/>
<keyword evidence="9" id="KW-1185">Reference proteome</keyword>
<proteinExistence type="inferred from homology"/>
<evidence type="ECO:0000256" key="5">
    <source>
        <dbReference type="ARBA" id="ARBA00022989"/>
    </source>
</evidence>
<organism evidence="8 9">
    <name type="scientific">Nocardia mangyaensis</name>
    <dbReference type="NCBI Taxonomy" id="2213200"/>
    <lineage>
        <taxon>Bacteria</taxon>
        <taxon>Bacillati</taxon>
        <taxon>Actinomycetota</taxon>
        <taxon>Actinomycetes</taxon>
        <taxon>Mycobacteriales</taxon>
        <taxon>Nocardiaceae</taxon>
        <taxon>Nocardia</taxon>
    </lineage>
</organism>
<dbReference type="OrthoDB" id="346004at2"/>
<dbReference type="InterPro" id="IPR051907">
    <property type="entry name" value="DoxX-like_oxidoreductase"/>
</dbReference>
<feature type="transmembrane region" description="Helical" evidence="7">
    <location>
        <begin position="102"/>
        <end position="122"/>
    </location>
</feature>
<keyword evidence="6 7" id="KW-0472">Membrane</keyword>
<comment type="similarity">
    <text evidence="2">Belongs to the DoxX family.</text>
</comment>
<comment type="subcellular location">
    <subcellularLocation>
        <location evidence="1">Cell membrane</location>
        <topology evidence="1">Multi-pass membrane protein</topology>
    </subcellularLocation>
</comment>